<gene>
    <name evidence="1" type="ORF">EGYM00392_LOCUS31364</name>
</gene>
<dbReference type="EMBL" id="HBGA01084042">
    <property type="protein sequence ID" value="CAD9020250.1"/>
    <property type="molecule type" value="Transcribed_RNA"/>
</dbReference>
<dbReference type="AlphaFoldDB" id="A0A7S1NIQ2"/>
<reference evidence="1" key="1">
    <citation type="submission" date="2021-01" db="EMBL/GenBank/DDBJ databases">
        <authorList>
            <person name="Corre E."/>
            <person name="Pelletier E."/>
            <person name="Niang G."/>
            <person name="Scheremetjew M."/>
            <person name="Finn R."/>
            <person name="Kale V."/>
            <person name="Holt S."/>
            <person name="Cochrane G."/>
            <person name="Meng A."/>
            <person name="Brown T."/>
            <person name="Cohen L."/>
        </authorList>
    </citation>
    <scope>NUCLEOTIDE SEQUENCE</scope>
    <source>
        <strain evidence="1">NIES-381</strain>
    </source>
</reference>
<protein>
    <submittedName>
        <fullName evidence="1">Uncharacterized protein</fullName>
    </submittedName>
</protein>
<accession>A0A7S1NIQ2</accession>
<name>A0A7S1NIQ2_9EUGL</name>
<proteinExistence type="predicted"/>
<organism evidence="1">
    <name type="scientific">Eutreptiella gymnastica</name>
    <dbReference type="NCBI Taxonomy" id="73025"/>
    <lineage>
        <taxon>Eukaryota</taxon>
        <taxon>Discoba</taxon>
        <taxon>Euglenozoa</taxon>
        <taxon>Euglenida</taxon>
        <taxon>Spirocuta</taxon>
        <taxon>Euglenophyceae</taxon>
        <taxon>Eutreptiales</taxon>
        <taxon>Eutreptiaceae</taxon>
        <taxon>Eutreptiella</taxon>
    </lineage>
</organism>
<sequence>MTKDDAKFLMFILFTVTKLQKKTGRVGLADLPKVFDKEMFTIYLTQSSLNYVGDEMAFLTDWQRLDQPLSEYYIHAVDLTKVPDCQEKYHSELPADKGRTMEHQVSYCLRNGVRMPPLHGLP</sequence>
<evidence type="ECO:0000313" key="1">
    <source>
        <dbReference type="EMBL" id="CAD9020250.1"/>
    </source>
</evidence>